<dbReference type="CDD" id="cd00063">
    <property type="entry name" value="FN3"/>
    <property type="match status" value="1"/>
</dbReference>
<dbReference type="EMBL" id="VJVV01000014">
    <property type="protein sequence ID" value="TRO78827.1"/>
    <property type="molecule type" value="Genomic_DNA"/>
</dbReference>
<evidence type="ECO:0000313" key="3">
    <source>
        <dbReference type="EMBL" id="TRO78827.1"/>
    </source>
</evidence>
<evidence type="ECO:0000313" key="4">
    <source>
        <dbReference type="Proteomes" id="UP000317155"/>
    </source>
</evidence>
<organism evidence="3 4">
    <name type="scientific">Trichloromonas acetexigens</name>
    <dbReference type="NCBI Taxonomy" id="38815"/>
    <lineage>
        <taxon>Bacteria</taxon>
        <taxon>Pseudomonadati</taxon>
        <taxon>Thermodesulfobacteriota</taxon>
        <taxon>Desulfuromonadia</taxon>
        <taxon>Desulfuromonadales</taxon>
        <taxon>Trichloromonadaceae</taxon>
        <taxon>Trichloromonas</taxon>
    </lineage>
</organism>
<feature type="signal peptide" evidence="1">
    <location>
        <begin position="1"/>
        <end position="21"/>
    </location>
</feature>
<dbReference type="InterPro" id="IPR036116">
    <property type="entry name" value="FN3_sf"/>
</dbReference>
<feature type="chain" id="PRO_5021929934" evidence="1">
    <location>
        <begin position="22"/>
        <end position="256"/>
    </location>
</feature>
<dbReference type="SUPFAM" id="SSF49265">
    <property type="entry name" value="Fibronectin type III"/>
    <property type="match status" value="1"/>
</dbReference>
<dbReference type="SMART" id="SM00060">
    <property type="entry name" value="FN3"/>
    <property type="match status" value="2"/>
</dbReference>
<dbReference type="InterPro" id="IPR003961">
    <property type="entry name" value="FN3_dom"/>
</dbReference>
<keyword evidence="4" id="KW-1185">Reference proteome</keyword>
<dbReference type="InterPro" id="IPR013783">
    <property type="entry name" value="Ig-like_fold"/>
</dbReference>
<proteinExistence type="predicted"/>
<dbReference type="RefSeq" id="WP_092054532.1">
    <property type="nucleotide sequence ID" value="NZ_FOJJ01000006.1"/>
</dbReference>
<evidence type="ECO:0000256" key="1">
    <source>
        <dbReference type="SAM" id="SignalP"/>
    </source>
</evidence>
<gene>
    <name evidence="3" type="ORF">FL622_15275</name>
</gene>
<dbReference type="AlphaFoldDB" id="A0A550J6M6"/>
<accession>A0A550J6M6</accession>
<evidence type="ECO:0000259" key="2">
    <source>
        <dbReference type="PROSITE" id="PS50853"/>
    </source>
</evidence>
<name>A0A550J6M6_9BACT</name>
<dbReference type="PROSITE" id="PS51257">
    <property type="entry name" value="PROKAR_LIPOPROTEIN"/>
    <property type="match status" value="1"/>
</dbReference>
<dbReference type="OrthoDB" id="5401792at2"/>
<sequence>MKSTLLYRLLPLLTCLLLALAGCGKKGPVKPLEKPLPASPQKLTAVQQGKRFQVAWDIPKINQDGSSLNDLQGFRVYKMRYNPADDCPECRDTSTLLLQVDLDFLKNAERRGDRLTIWDNVLQTGFGYQYRVTPYTTKNREGEPAIVRRPFLPTLAGPQWQEVSGHDRMARLLWKAPELPAAAELVGYNLYRLAPGEEPTSLPVNSSPLTDTKHEDFGLQNDVTYSYSLRAIVRLNETLVESEASQAIEVTPRVGR</sequence>
<dbReference type="PROSITE" id="PS50853">
    <property type="entry name" value="FN3"/>
    <property type="match status" value="1"/>
</dbReference>
<comment type="caution">
    <text evidence="3">The sequence shown here is derived from an EMBL/GenBank/DDBJ whole genome shotgun (WGS) entry which is preliminary data.</text>
</comment>
<dbReference type="Gene3D" id="2.60.40.10">
    <property type="entry name" value="Immunoglobulins"/>
    <property type="match status" value="1"/>
</dbReference>
<feature type="domain" description="Fibronectin type-III" evidence="2">
    <location>
        <begin position="154"/>
        <end position="255"/>
    </location>
</feature>
<dbReference type="Proteomes" id="UP000317155">
    <property type="component" value="Unassembled WGS sequence"/>
</dbReference>
<reference evidence="3 4" key="1">
    <citation type="submission" date="2019-07" db="EMBL/GenBank/DDBJ databases">
        <title>Insights of Desulfuromonas acetexigens electromicrobiology.</title>
        <authorList>
            <person name="Katuri K."/>
            <person name="Sapireddy V."/>
            <person name="Shaw D.R."/>
            <person name="Saikaly P."/>
        </authorList>
    </citation>
    <scope>NUCLEOTIDE SEQUENCE [LARGE SCALE GENOMIC DNA]</scope>
    <source>
        <strain evidence="3 4">2873</strain>
    </source>
</reference>
<protein>
    <submittedName>
        <fullName evidence="3">Fibronectin type III domain-containing protein</fullName>
    </submittedName>
</protein>
<keyword evidence="1" id="KW-0732">Signal</keyword>